<dbReference type="PANTHER" id="PTHR33908">
    <property type="entry name" value="MANNOSYLTRANSFERASE YKCB-RELATED"/>
    <property type="match status" value="1"/>
</dbReference>
<evidence type="ECO:0000256" key="8">
    <source>
        <dbReference type="SAM" id="Phobius"/>
    </source>
</evidence>
<evidence type="ECO:0000313" key="10">
    <source>
        <dbReference type="Proteomes" id="UP000753724"/>
    </source>
</evidence>
<evidence type="ECO:0000256" key="2">
    <source>
        <dbReference type="ARBA" id="ARBA00022475"/>
    </source>
</evidence>
<keyword evidence="5 8" id="KW-0812">Transmembrane</keyword>
<keyword evidence="6 8" id="KW-1133">Transmembrane helix</keyword>
<evidence type="ECO:0008006" key="11">
    <source>
        <dbReference type="Google" id="ProtNLM"/>
    </source>
</evidence>
<dbReference type="InterPro" id="IPR050297">
    <property type="entry name" value="LipidA_mod_glycosyltrf_83"/>
</dbReference>
<keyword evidence="4" id="KW-0808">Transferase</keyword>
<feature type="transmembrane region" description="Helical" evidence="8">
    <location>
        <begin position="224"/>
        <end position="245"/>
    </location>
</feature>
<evidence type="ECO:0000256" key="4">
    <source>
        <dbReference type="ARBA" id="ARBA00022679"/>
    </source>
</evidence>
<dbReference type="Proteomes" id="UP000753724">
    <property type="component" value="Unassembled WGS sequence"/>
</dbReference>
<keyword evidence="10" id="KW-1185">Reference proteome</keyword>
<comment type="caution">
    <text evidence="9">The sequence shown here is derived from an EMBL/GenBank/DDBJ whole genome shotgun (WGS) entry which is preliminary data.</text>
</comment>
<evidence type="ECO:0000256" key="1">
    <source>
        <dbReference type="ARBA" id="ARBA00004651"/>
    </source>
</evidence>
<evidence type="ECO:0000256" key="3">
    <source>
        <dbReference type="ARBA" id="ARBA00022676"/>
    </source>
</evidence>
<feature type="transmembrane region" description="Helical" evidence="8">
    <location>
        <begin position="304"/>
        <end position="321"/>
    </location>
</feature>
<dbReference type="RefSeq" id="WP_161716829.1">
    <property type="nucleotide sequence ID" value="NZ_JAAAPO010000001.1"/>
</dbReference>
<proteinExistence type="predicted"/>
<evidence type="ECO:0000256" key="6">
    <source>
        <dbReference type="ARBA" id="ARBA00022989"/>
    </source>
</evidence>
<name>A0ABW9XAK8_9SPHN</name>
<accession>A0ABW9XAK8</accession>
<dbReference type="PANTHER" id="PTHR33908:SF11">
    <property type="entry name" value="MEMBRANE PROTEIN"/>
    <property type="match status" value="1"/>
</dbReference>
<organism evidence="9 10">
    <name type="scientific">Novosphingobium ovatum</name>
    <dbReference type="NCBI Taxonomy" id="1908523"/>
    <lineage>
        <taxon>Bacteria</taxon>
        <taxon>Pseudomonadati</taxon>
        <taxon>Pseudomonadota</taxon>
        <taxon>Alphaproteobacteria</taxon>
        <taxon>Sphingomonadales</taxon>
        <taxon>Sphingomonadaceae</taxon>
        <taxon>Novosphingobium</taxon>
    </lineage>
</organism>
<protein>
    <recommendedName>
        <fullName evidence="11">Glycosyltransferase RgtA/B/C/D-like domain-containing protein</fullName>
    </recommendedName>
</protein>
<feature type="transmembrane region" description="Helical" evidence="8">
    <location>
        <begin position="95"/>
        <end position="113"/>
    </location>
</feature>
<gene>
    <name evidence="9" type="ORF">GTZ99_03250</name>
</gene>
<sequence length="502" mass="54233">MSADTALIPAFDRAAERRWAAWLALWLLGFGLLTRGAGFGDLAYFNDETFYWVAALRLHDGAHHAWALPYVDVWDRKGPGLFLTYWLMSGVSRSVLAFQIGGWLAASATAWLMGLTARRMVGTAGAVGAATLYLACLPMFGGGGGQSPVFYNLPVMAAVWLIWRRDADLLAGRCPRGVIAAMGLAGFALTFKQTVAPEAAFLGIWVLGRMAAGGVAWPLLARRAVLLAAAGCAPFALFGLAYVAAGHFDLFWHAMVTSNLTKTYNPAHDHWTRIQALAISGAPAFALAVVGAGLALWRAPRAQAWFAVGWLMAGLVGFVIVPNFYHHYVLPLLLPVALAAGYAMRGRPYGMVAGGVAVWIMVVASPALDRDRVEASRNVLNGLAARIAARDPAPRLLVYEGPMALYGLVGAPPPSPLLDNFHLYFPPENNTSPWDTGAEMARILAWRPSVVVTYHDWPAAEENPRTASQVRAYVGACRHWGTYHYAEAVQSFAIDVWGDCPR</sequence>
<feature type="transmembrane region" description="Helical" evidence="8">
    <location>
        <begin position="274"/>
        <end position="297"/>
    </location>
</feature>
<feature type="transmembrane region" description="Helical" evidence="8">
    <location>
        <begin position="351"/>
        <end position="368"/>
    </location>
</feature>
<evidence type="ECO:0000313" key="9">
    <source>
        <dbReference type="EMBL" id="NBC35569.1"/>
    </source>
</evidence>
<keyword evidence="3" id="KW-0328">Glycosyltransferase</keyword>
<keyword evidence="7 8" id="KW-0472">Membrane</keyword>
<reference evidence="10" key="1">
    <citation type="submission" date="2020-01" db="EMBL/GenBank/DDBJ databases">
        <title>Sphingomonas sp. strain CSW-10.</title>
        <authorList>
            <person name="Chen W.-M."/>
        </authorList>
    </citation>
    <scope>NUCLEOTIDE SEQUENCE [LARGE SCALE GENOMIC DNA]</scope>
    <source>
        <strain evidence="10">FSY-8</strain>
    </source>
</reference>
<evidence type="ECO:0000256" key="7">
    <source>
        <dbReference type="ARBA" id="ARBA00023136"/>
    </source>
</evidence>
<keyword evidence="2" id="KW-1003">Cell membrane</keyword>
<feature type="transmembrane region" description="Helical" evidence="8">
    <location>
        <begin position="20"/>
        <end position="38"/>
    </location>
</feature>
<feature type="transmembrane region" description="Helical" evidence="8">
    <location>
        <begin position="120"/>
        <end position="140"/>
    </location>
</feature>
<feature type="transmembrane region" description="Helical" evidence="8">
    <location>
        <begin position="199"/>
        <end position="217"/>
    </location>
</feature>
<comment type="subcellular location">
    <subcellularLocation>
        <location evidence="1">Cell membrane</location>
        <topology evidence="1">Multi-pass membrane protein</topology>
    </subcellularLocation>
</comment>
<evidence type="ECO:0000256" key="5">
    <source>
        <dbReference type="ARBA" id="ARBA00022692"/>
    </source>
</evidence>
<dbReference type="EMBL" id="JAAAPO010000001">
    <property type="protein sequence ID" value="NBC35569.1"/>
    <property type="molecule type" value="Genomic_DNA"/>
</dbReference>